<accession>A0A0R2JK34</accession>
<organism evidence="1 2">
    <name type="scientific">Weissella minor</name>
    <dbReference type="NCBI Taxonomy" id="1620"/>
    <lineage>
        <taxon>Bacteria</taxon>
        <taxon>Bacillati</taxon>
        <taxon>Bacillota</taxon>
        <taxon>Bacilli</taxon>
        <taxon>Lactobacillales</taxon>
        <taxon>Lactobacillaceae</taxon>
        <taxon>Weissella</taxon>
    </lineage>
</organism>
<dbReference type="EMBL" id="JQCD01000017">
    <property type="protein sequence ID" value="KRN77603.1"/>
    <property type="molecule type" value="Genomic_DNA"/>
</dbReference>
<dbReference type="STRING" id="1620.IV67_GL001447"/>
<comment type="caution">
    <text evidence="1">The sequence shown here is derived from an EMBL/GenBank/DDBJ whole genome shotgun (WGS) entry which is preliminary data.</text>
</comment>
<protein>
    <submittedName>
        <fullName evidence="1">Uncharacterized protein</fullName>
    </submittedName>
</protein>
<sequence>MLSFTYPQLANYLYKNTLSEQTQLKLIKHVWLNDPQFKAEKPKKWIVRSINHDGENHYKYLIYSEDTDLPTYEIDYDFVGPIVKFDTKEGAELWTNPETEAVEVEK</sequence>
<keyword evidence="2" id="KW-1185">Reference proteome</keyword>
<dbReference type="Proteomes" id="UP000051673">
    <property type="component" value="Unassembled WGS sequence"/>
</dbReference>
<gene>
    <name evidence="1" type="ORF">IV67_GL001447</name>
</gene>
<reference evidence="1 2" key="1">
    <citation type="journal article" date="2015" name="Genome Announc.">
        <title>Expanding the biotechnology potential of lactobacilli through comparative genomics of 213 strains and associated genera.</title>
        <authorList>
            <person name="Sun Z."/>
            <person name="Harris H.M."/>
            <person name="McCann A."/>
            <person name="Guo C."/>
            <person name="Argimon S."/>
            <person name="Zhang W."/>
            <person name="Yang X."/>
            <person name="Jeffery I.B."/>
            <person name="Cooney J.C."/>
            <person name="Kagawa T.F."/>
            <person name="Liu W."/>
            <person name="Song Y."/>
            <person name="Salvetti E."/>
            <person name="Wrobel A."/>
            <person name="Rasinkangas P."/>
            <person name="Parkhill J."/>
            <person name="Rea M.C."/>
            <person name="O'Sullivan O."/>
            <person name="Ritari J."/>
            <person name="Douillard F.P."/>
            <person name="Paul Ross R."/>
            <person name="Yang R."/>
            <person name="Briner A.E."/>
            <person name="Felis G.E."/>
            <person name="de Vos W.M."/>
            <person name="Barrangou R."/>
            <person name="Klaenhammer T.R."/>
            <person name="Caufield P.W."/>
            <person name="Cui Y."/>
            <person name="Zhang H."/>
            <person name="O'Toole P.W."/>
        </authorList>
    </citation>
    <scope>NUCLEOTIDE SEQUENCE [LARGE SCALE GENOMIC DNA]</scope>
    <source>
        <strain evidence="1 2">DSM 20014</strain>
    </source>
</reference>
<evidence type="ECO:0000313" key="1">
    <source>
        <dbReference type="EMBL" id="KRN77603.1"/>
    </source>
</evidence>
<evidence type="ECO:0000313" key="2">
    <source>
        <dbReference type="Proteomes" id="UP000051673"/>
    </source>
</evidence>
<name>A0A0R2JK34_9LACO</name>
<proteinExistence type="predicted"/>
<dbReference type="AlphaFoldDB" id="A0A0R2JK34"/>
<dbReference type="PATRIC" id="fig|1620.3.peg.1473"/>